<dbReference type="Gene3D" id="1.10.8.140">
    <property type="entry name" value="PDCD5-like"/>
    <property type="match status" value="1"/>
</dbReference>
<evidence type="ECO:0000313" key="4">
    <source>
        <dbReference type="Proteomes" id="UP000242474"/>
    </source>
</evidence>
<protein>
    <recommendedName>
        <fullName evidence="5">DNA-binding TFAR19-related protein</fullName>
    </recommendedName>
</protein>
<feature type="compositionally biased region" description="Polar residues" evidence="2">
    <location>
        <begin position="10"/>
        <end position="27"/>
    </location>
</feature>
<dbReference type="Pfam" id="PF01984">
    <property type="entry name" value="dsDNA_bind"/>
    <property type="match status" value="1"/>
</dbReference>
<evidence type="ECO:0000256" key="2">
    <source>
        <dbReference type="SAM" id="MobiDB-lite"/>
    </source>
</evidence>
<dbReference type="GO" id="GO:0003677">
    <property type="term" value="F:DNA binding"/>
    <property type="evidence" value="ECO:0007669"/>
    <property type="project" value="InterPro"/>
</dbReference>
<dbReference type="AlphaFoldDB" id="A0A2G5BFU7"/>
<keyword evidence="4" id="KW-1185">Reference proteome</keyword>
<dbReference type="PANTHER" id="PTHR10840:SF0">
    <property type="entry name" value="PROGRAMMED CELL DEATH PROTEIN 5"/>
    <property type="match status" value="1"/>
</dbReference>
<organism evidence="3 4">
    <name type="scientific">Coemansia reversa (strain ATCC 12441 / NRRL 1564)</name>
    <dbReference type="NCBI Taxonomy" id="763665"/>
    <lineage>
        <taxon>Eukaryota</taxon>
        <taxon>Fungi</taxon>
        <taxon>Fungi incertae sedis</taxon>
        <taxon>Zoopagomycota</taxon>
        <taxon>Kickxellomycotina</taxon>
        <taxon>Kickxellomycetes</taxon>
        <taxon>Kickxellales</taxon>
        <taxon>Kickxellaceae</taxon>
        <taxon>Coemansia</taxon>
    </lineage>
</organism>
<name>A0A2G5BFU7_COERN</name>
<dbReference type="InterPro" id="IPR036883">
    <property type="entry name" value="PDCD5-like_sf"/>
</dbReference>
<sequence>MANLDLGRITGQQFPQALGSQTENDNTAEAKRKEMEEKQNRMLGQILQKDAYNRLQSMKMLKREQINAVEGILLHMSANGQIRKRLSDEELKQLLKGFATEDEDVYDF</sequence>
<dbReference type="GO" id="GO:0005829">
    <property type="term" value="C:cytosol"/>
    <property type="evidence" value="ECO:0007669"/>
    <property type="project" value="TreeGrafter"/>
</dbReference>
<gene>
    <name evidence="3" type="ORF">COEREDRAFT_80198</name>
</gene>
<reference evidence="3 4" key="1">
    <citation type="journal article" date="2015" name="Genome Biol. Evol.">
        <title>Phylogenomic analyses indicate that early fungi evolved digesting cell walls of algal ancestors of land plants.</title>
        <authorList>
            <person name="Chang Y."/>
            <person name="Wang S."/>
            <person name="Sekimoto S."/>
            <person name="Aerts A.L."/>
            <person name="Choi C."/>
            <person name="Clum A."/>
            <person name="LaButti K.M."/>
            <person name="Lindquist E.A."/>
            <person name="Yee Ngan C."/>
            <person name="Ohm R.A."/>
            <person name="Salamov A.A."/>
            <person name="Grigoriev I.V."/>
            <person name="Spatafora J.W."/>
            <person name="Berbee M.L."/>
        </authorList>
    </citation>
    <scope>NUCLEOTIDE SEQUENCE [LARGE SCALE GENOMIC DNA]</scope>
    <source>
        <strain evidence="3 4">NRRL 1564</strain>
    </source>
</reference>
<dbReference type="InterPro" id="IPR002836">
    <property type="entry name" value="PDCD5-like"/>
</dbReference>
<comment type="similarity">
    <text evidence="1">Belongs to the PDCD5 family.</text>
</comment>
<dbReference type="EMBL" id="KZ303492">
    <property type="protein sequence ID" value="PIA17871.1"/>
    <property type="molecule type" value="Genomic_DNA"/>
</dbReference>
<dbReference type="Proteomes" id="UP000242474">
    <property type="component" value="Unassembled WGS sequence"/>
</dbReference>
<dbReference type="SUPFAM" id="SSF46950">
    <property type="entry name" value="Double-stranded DNA-binding domain"/>
    <property type="match status" value="1"/>
</dbReference>
<accession>A0A2G5BFU7</accession>
<evidence type="ECO:0000313" key="3">
    <source>
        <dbReference type="EMBL" id="PIA17871.1"/>
    </source>
</evidence>
<dbReference type="GO" id="GO:0005634">
    <property type="term" value="C:nucleus"/>
    <property type="evidence" value="ECO:0007669"/>
    <property type="project" value="TreeGrafter"/>
</dbReference>
<feature type="compositionally biased region" description="Basic and acidic residues" evidence="2">
    <location>
        <begin position="28"/>
        <end position="40"/>
    </location>
</feature>
<proteinExistence type="inferred from homology"/>
<evidence type="ECO:0000256" key="1">
    <source>
        <dbReference type="ARBA" id="ARBA00010490"/>
    </source>
</evidence>
<dbReference type="PANTHER" id="PTHR10840">
    <property type="entry name" value="PROGRAMMED CELL DEATH PROTEIN 5"/>
    <property type="match status" value="1"/>
</dbReference>
<feature type="region of interest" description="Disordered" evidence="2">
    <location>
        <begin position="1"/>
        <end position="42"/>
    </location>
</feature>
<evidence type="ECO:0008006" key="5">
    <source>
        <dbReference type="Google" id="ProtNLM"/>
    </source>
</evidence>
<dbReference type="OrthoDB" id="10252486at2759"/>